<sequence>MATKTLEDSKPQPEPPLNAKNDDVASAEPKPEPAKAESSTLTQRHSRSIPQRDLYSSDWDSKDSVRRSKRQKNLEEDKKKQVGEGSSSNTLPRLLIEHSSFENYILHVCHDFLQLEGTENSVYLDMLRLFAYGTWSDYKRDAERLPQLIPDQILKLNCSNTGRDKQGKAIVNIILRDHDMVFEFRSWKLISCNCIMVLVKKFKWLTGSAGRLPQLIPDQILKLKQLTVLTLADIDKAKDKMEKSVVADNDSGKSIASEVRTSSGMFLNKAQV</sequence>
<proteinExistence type="predicted"/>
<keyword evidence="1" id="KW-0736">Signalosome</keyword>
<evidence type="ECO:0000313" key="3">
    <source>
        <dbReference type="EMBL" id="KAK7259403.1"/>
    </source>
</evidence>
<dbReference type="EMBL" id="JAYWIO010000005">
    <property type="protein sequence ID" value="KAK7259403.1"/>
    <property type="molecule type" value="Genomic_DNA"/>
</dbReference>
<protein>
    <submittedName>
        <fullName evidence="3">Uncharacterized protein</fullName>
    </submittedName>
</protein>
<keyword evidence="4" id="KW-1185">Reference proteome</keyword>
<evidence type="ECO:0000313" key="4">
    <source>
        <dbReference type="Proteomes" id="UP001372338"/>
    </source>
</evidence>
<name>A0AAN9HX38_CROPI</name>
<organism evidence="3 4">
    <name type="scientific">Crotalaria pallida</name>
    <name type="common">Smooth rattlebox</name>
    <name type="synonym">Crotalaria striata</name>
    <dbReference type="NCBI Taxonomy" id="3830"/>
    <lineage>
        <taxon>Eukaryota</taxon>
        <taxon>Viridiplantae</taxon>
        <taxon>Streptophyta</taxon>
        <taxon>Embryophyta</taxon>
        <taxon>Tracheophyta</taxon>
        <taxon>Spermatophyta</taxon>
        <taxon>Magnoliopsida</taxon>
        <taxon>eudicotyledons</taxon>
        <taxon>Gunneridae</taxon>
        <taxon>Pentapetalae</taxon>
        <taxon>rosids</taxon>
        <taxon>fabids</taxon>
        <taxon>Fabales</taxon>
        <taxon>Fabaceae</taxon>
        <taxon>Papilionoideae</taxon>
        <taxon>50 kb inversion clade</taxon>
        <taxon>genistoids sensu lato</taxon>
        <taxon>core genistoids</taxon>
        <taxon>Crotalarieae</taxon>
        <taxon>Crotalaria</taxon>
    </lineage>
</organism>
<dbReference type="PANTHER" id="PTHR15350:SF5">
    <property type="entry name" value="COP9 SIGNALOSOME COMPLEX SUBUNIT 7"/>
    <property type="match status" value="1"/>
</dbReference>
<dbReference type="Proteomes" id="UP001372338">
    <property type="component" value="Unassembled WGS sequence"/>
</dbReference>
<dbReference type="InterPro" id="IPR045237">
    <property type="entry name" value="COPS7/eIF3m"/>
</dbReference>
<evidence type="ECO:0000256" key="2">
    <source>
        <dbReference type="SAM" id="MobiDB-lite"/>
    </source>
</evidence>
<reference evidence="3 4" key="1">
    <citation type="submission" date="2024-01" db="EMBL/GenBank/DDBJ databases">
        <title>The genomes of 5 underutilized Papilionoideae crops provide insights into root nodulation and disease resistanc.</title>
        <authorList>
            <person name="Yuan L."/>
        </authorList>
    </citation>
    <scope>NUCLEOTIDE SEQUENCE [LARGE SCALE GENOMIC DNA]</scope>
    <source>
        <strain evidence="3">ZHUSHIDOU_FW_LH</strain>
        <tissue evidence="3">Leaf</tissue>
    </source>
</reference>
<accession>A0AAN9HX38</accession>
<comment type="caution">
    <text evidence="3">The sequence shown here is derived from an EMBL/GenBank/DDBJ whole genome shotgun (WGS) entry which is preliminary data.</text>
</comment>
<feature type="region of interest" description="Disordered" evidence="2">
    <location>
        <begin position="1"/>
        <end position="89"/>
    </location>
</feature>
<feature type="compositionally biased region" description="Basic and acidic residues" evidence="2">
    <location>
        <begin position="59"/>
        <end position="82"/>
    </location>
</feature>
<evidence type="ECO:0000256" key="1">
    <source>
        <dbReference type="ARBA" id="ARBA00022790"/>
    </source>
</evidence>
<dbReference type="AlphaFoldDB" id="A0AAN9HX38"/>
<feature type="compositionally biased region" description="Basic and acidic residues" evidence="2">
    <location>
        <begin position="1"/>
        <end position="11"/>
    </location>
</feature>
<dbReference type="GO" id="GO:0008180">
    <property type="term" value="C:COP9 signalosome"/>
    <property type="evidence" value="ECO:0007669"/>
    <property type="project" value="UniProtKB-KW"/>
</dbReference>
<gene>
    <name evidence="3" type="ORF">RIF29_25010</name>
</gene>
<dbReference type="PANTHER" id="PTHR15350">
    <property type="entry name" value="COP9 SIGNALOSOME COMPLEX SUBUNIT 7/DENDRITIC CELL PROTEIN GA17"/>
    <property type="match status" value="1"/>
</dbReference>